<dbReference type="Pfam" id="PF13683">
    <property type="entry name" value="rve_3"/>
    <property type="match status" value="1"/>
</dbReference>
<protein>
    <recommendedName>
        <fullName evidence="1">Integrase catalytic domain-containing protein</fullName>
    </recommendedName>
</protein>
<name>A0A165LD74_PELLU</name>
<dbReference type="GO" id="GO:0015074">
    <property type="term" value="P:DNA integration"/>
    <property type="evidence" value="ECO:0007669"/>
    <property type="project" value="InterPro"/>
</dbReference>
<reference evidence="2 3" key="1">
    <citation type="submission" date="2016-03" db="EMBL/GenBank/DDBJ databases">
        <title>Speciation and ecological success in dimly lit waters: horizontal gene transfer in a green sulfur bacteria bloom unveiled by metagenomic assembly.</title>
        <authorList>
            <person name="Llorens-Mares T."/>
            <person name="Liu Z."/>
            <person name="Allen L.Z."/>
            <person name="Rusch D.B."/>
            <person name="Craig M.T."/>
            <person name="Dupont C.L."/>
            <person name="Bryant D.A."/>
            <person name="Casamayor E.O."/>
        </authorList>
    </citation>
    <scope>NUCLEOTIDE SEQUENCE [LARGE SCALE GENOMIC DNA]</scope>
    <source>
        <strain evidence="2">CIII</strain>
    </source>
</reference>
<evidence type="ECO:0000259" key="1">
    <source>
        <dbReference type="Pfam" id="PF13683"/>
    </source>
</evidence>
<dbReference type="Proteomes" id="UP000076481">
    <property type="component" value="Unassembled WGS sequence"/>
</dbReference>
<sequence>MDGRGRALDNIFVERLWRSVKHEDLYVKGYGSPAELQQGLKEYFVDYNSVRSHQSLDYSTPDEVYRSGQGGGAHIVDYSGPRFLDSCLSW</sequence>
<dbReference type="SUPFAM" id="SSF53098">
    <property type="entry name" value="Ribonuclease H-like"/>
    <property type="match status" value="1"/>
</dbReference>
<comment type="caution">
    <text evidence="2">The sequence shown here is derived from an EMBL/GenBank/DDBJ whole genome shotgun (WGS) entry which is preliminary data.</text>
</comment>
<evidence type="ECO:0000313" key="3">
    <source>
        <dbReference type="Proteomes" id="UP000076481"/>
    </source>
</evidence>
<proteinExistence type="predicted"/>
<dbReference type="EMBL" id="LVWG01000033">
    <property type="protein sequence ID" value="KZK73875.1"/>
    <property type="molecule type" value="Genomic_DNA"/>
</dbReference>
<dbReference type="AlphaFoldDB" id="A0A165LD74"/>
<organism evidence="2 3">
    <name type="scientific">Pelodictyon luteolum</name>
    <dbReference type="NCBI Taxonomy" id="1100"/>
    <lineage>
        <taxon>Bacteria</taxon>
        <taxon>Pseudomonadati</taxon>
        <taxon>Chlorobiota</taxon>
        <taxon>Chlorobiia</taxon>
        <taxon>Chlorobiales</taxon>
        <taxon>Chlorobiaceae</taxon>
        <taxon>Chlorobium/Pelodictyon group</taxon>
        <taxon>Pelodictyon</taxon>
    </lineage>
</organism>
<dbReference type="InterPro" id="IPR001584">
    <property type="entry name" value="Integrase_cat-core"/>
</dbReference>
<accession>A0A165LD74</accession>
<dbReference type="InterPro" id="IPR012337">
    <property type="entry name" value="RNaseH-like_sf"/>
</dbReference>
<gene>
    <name evidence="2" type="ORF">A3K90_03540</name>
</gene>
<evidence type="ECO:0000313" key="2">
    <source>
        <dbReference type="EMBL" id="KZK73875.1"/>
    </source>
</evidence>
<feature type="domain" description="Integrase catalytic" evidence="1">
    <location>
        <begin position="3"/>
        <end position="61"/>
    </location>
</feature>